<organism evidence="2">
    <name type="scientific">Grosmannia clavigera (strain kw1407 / UAMH 11150)</name>
    <name type="common">Blue stain fungus</name>
    <name type="synonym">Graphiocladiella clavigera</name>
    <dbReference type="NCBI Taxonomy" id="655863"/>
    <lineage>
        <taxon>Eukaryota</taxon>
        <taxon>Fungi</taxon>
        <taxon>Dikarya</taxon>
        <taxon>Ascomycota</taxon>
        <taxon>Pezizomycotina</taxon>
        <taxon>Sordariomycetes</taxon>
        <taxon>Sordariomycetidae</taxon>
        <taxon>Ophiostomatales</taxon>
        <taxon>Ophiostomataceae</taxon>
        <taxon>Leptographium</taxon>
    </lineage>
</organism>
<dbReference type="RefSeq" id="XP_014174463.1">
    <property type="nucleotide sequence ID" value="XM_014318988.1"/>
</dbReference>
<accession>F0XB81</accession>
<reference evidence="1 2" key="1">
    <citation type="journal article" date="2011" name="Proc. Natl. Acad. Sci. U.S.A.">
        <title>Genome and transcriptome analyses of the mountain pine beetle-fungal symbiont Grosmannia clavigera, a lodgepole pine pathogen.</title>
        <authorList>
            <person name="DiGuistini S."/>
            <person name="Wang Y."/>
            <person name="Liao N.Y."/>
            <person name="Taylor G."/>
            <person name="Tanguay P."/>
            <person name="Feau N."/>
            <person name="Henrissat B."/>
            <person name="Chan S.K."/>
            <person name="Hesse-Orce U."/>
            <person name="Alamouti S.M."/>
            <person name="Tsui C.K.M."/>
            <person name="Docking R.T."/>
            <person name="Levasseur A."/>
            <person name="Haridas S."/>
            <person name="Robertson G."/>
            <person name="Birol I."/>
            <person name="Holt R.A."/>
            <person name="Marra M.A."/>
            <person name="Hamelin R.C."/>
            <person name="Hirst M."/>
            <person name="Jones S.J.M."/>
            <person name="Bohlmann J."/>
            <person name="Breuil C."/>
        </authorList>
    </citation>
    <scope>NUCLEOTIDE SEQUENCE [LARGE SCALE GENOMIC DNA]</scope>
    <source>
        <strain evidence="2">kw1407 / UAMH 11150</strain>
    </source>
</reference>
<sequence length="174" mass="19257">MSSITLYDVAVPTFTRGLKTLDHILTKAEEYAKEKGIDADAEFIQARLIEDQFPLLFQVQNSTRNVKTYVDHLTGNISEPFTNSEKTFAELHTRISATLELLKTVKPDVANARGGTNTADFTVGGKEIQLTITQAVIQQGIPNFIFHVTTAYSILRAKGVPVGKSDYISSFIFN</sequence>
<dbReference type="InterPro" id="IPR034660">
    <property type="entry name" value="DinB/YfiT-like"/>
</dbReference>
<dbReference type="GeneID" id="25978544"/>
<evidence type="ECO:0000313" key="1">
    <source>
        <dbReference type="EMBL" id="EFX04981.1"/>
    </source>
</evidence>
<dbReference type="AlphaFoldDB" id="F0XB81"/>
<dbReference type="eggNOG" id="ENOG502SRAW">
    <property type="taxonomic scope" value="Eukaryota"/>
</dbReference>
<gene>
    <name evidence="1" type="ORF">CMQ_5243</name>
</gene>
<dbReference type="HOGENOM" id="CLU_090929_1_0_1"/>
<evidence type="ECO:0000313" key="2">
    <source>
        <dbReference type="Proteomes" id="UP000007796"/>
    </source>
</evidence>
<protein>
    <submittedName>
        <fullName evidence="1">Helix-turn-helix-domain containing protein type</fullName>
    </submittedName>
</protein>
<dbReference type="Pfam" id="PF09351">
    <property type="entry name" value="DUF1993"/>
    <property type="match status" value="1"/>
</dbReference>
<name>F0XB81_GROCL</name>
<dbReference type="Gene3D" id="1.20.120.450">
    <property type="entry name" value="dinb family like domain"/>
    <property type="match status" value="1"/>
</dbReference>
<proteinExistence type="predicted"/>
<dbReference type="OrthoDB" id="3724345at2759"/>
<dbReference type="PANTHER" id="PTHR36922">
    <property type="entry name" value="BLL2446 PROTEIN"/>
    <property type="match status" value="1"/>
</dbReference>
<dbReference type="STRING" id="655863.F0XB81"/>
<dbReference type="InterPro" id="IPR018531">
    <property type="entry name" value="DUF1993"/>
</dbReference>
<dbReference type="EMBL" id="GL629756">
    <property type="protein sequence ID" value="EFX04981.1"/>
    <property type="molecule type" value="Genomic_DNA"/>
</dbReference>
<dbReference type="InParanoid" id="F0XB81"/>
<dbReference type="Proteomes" id="UP000007796">
    <property type="component" value="Unassembled WGS sequence"/>
</dbReference>
<dbReference type="PANTHER" id="PTHR36922:SF1">
    <property type="entry name" value="DUF1993 DOMAIN-CONTAINING PROTEIN"/>
    <property type="match status" value="1"/>
</dbReference>
<keyword evidence="2" id="KW-1185">Reference proteome</keyword>
<dbReference type="SUPFAM" id="SSF109854">
    <property type="entry name" value="DinB/YfiT-like putative metalloenzymes"/>
    <property type="match status" value="1"/>
</dbReference>